<sequence length="139" mass="15453">MLQTNKIWTQWQCKSNISNKIGSCVACGNKCSLSCGLSCDGGIKLIFIGKFTSVEGMQFFDTGHKFIAQTVTMPIVIIQIHIDYRSLLSIDQALVDADLSHLSNANQKYLFSIFTFESLFEDKSSSIKFELNSASFESS</sequence>
<organism evidence="1 2">
    <name type="scientific">Brachionus plicatilis</name>
    <name type="common">Marine rotifer</name>
    <name type="synonym">Brachionus muelleri</name>
    <dbReference type="NCBI Taxonomy" id="10195"/>
    <lineage>
        <taxon>Eukaryota</taxon>
        <taxon>Metazoa</taxon>
        <taxon>Spiralia</taxon>
        <taxon>Gnathifera</taxon>
        <taxon>Rotifera</taxon>
        <taxon>Eurotatoria</taxon>
        <taxon>Monogononta</taxon>
        <taxon>Pseudotrocha</taxon>
        <taxon>Ploima</taxon>
        <taxon>Brachionidae</taxon>
        <taxon>Brachionus</taxon>
    </lineage>
</organism>
<accession>A0A3M7RDQ9</accession>
<reference evidence="1 2" key="1">
    <citation type="journal article" date="2018" name="Sci. Rep.">
        <title>Genomic signatures of local adaptation to the degree of environmental predictability in rotifers.</title>
        <authorList>
            <person name="Franch-Gras L."/>
            <person name="Hahn C."/>
            <person name="Garcia-Roger E.M."/>
            <person name="Carmona M.J."/>
            <person name="Serra M."/>
            <person name="Gomez A."/>
        </authorList>
    </citation>
    <scope>NUCLEOTIDE SEQUENCE [LARGE SCALE GENOMIC DNA]</scope>
    <source>
        <strain evidence="1">HYR1</strain>
    </source>
</reference>
<name>A0A3M7RDQ9_BRAPC</name>
<protein>
    <submittedName>
        <fullName evidence="1">Uncharacterized protein</fullName>
    </submittedName>
</protein>
<dbReference type="AlphaFoldDB" id="A0A3M7RDQ9"/>
<keyword evidence="2" id="KW-1185">Reference proteome</keyword>
<dbReference type="Proteomes" id="UP000276133">
    <property type="component" value="Unassembled WGS sequence"/>
</dbReference>
<proteinExistence type="predicted"/>
<comment type="caution">
    <text evidence="1">The sequence shown here is derived from an EMBL/GenBank/DDBJ whole genome shotgun (WGS) entry which is preliminary data.</text>
</comment>
<dbReference type="EMBL" id="REGN01003643">
    <property type="protein sequence ID" value="RNA21554.1"/>
    <property type="molecule type" value="Genomic_DNA"/>
</dbReference>
<evidence type="ECO:0000313" key="2">
    <source>
        <dbReference type="Proteomes" id="UP000276133"/>
    </source>
</evidence>
<gene>
    <name evidence="1" type="ORF">BpHYR1_045756</name>
</gene>
<evidence type="ECO:0000313" key="1">
    <source>
        <dbReference type="EMBL" id="RNA21554.1"/>
    </source>
</evidence>